<dbReference type="AlphaFoldDB" id="A0A0F9ZJX4"/>
<dbReference type="Proteomes" id="UP000034302">
    <property type="component" value="Unassembled WGS sequence"/>
</dbReference>
<evidence type="ECO:0000313" key="2">
    <source>
        <dbReference type="EMBL" id="KKP44404.1"/>
    </source>
</evidence>
<evidence type="ECO:0000313" key="3">
    <source>
        <dbReference type="Proteomes" id="UP000034302"/>
    </source>
</evidence>
<keyword evidence="1" id="KW-0472">Membrane</keyword>
<dbReference type="InterPro" id="IPR014717">
    <property type="entry name" value="Transl_elong_EF1B/ribsomal_bS6"/>
</dbReference>
<keyword evidence="1" id="KW-1133">Transmembrane helix</keyword>
<comment type="caution">
    <text evidence="2">The sequence shown here is derived from an EMBL/GenBank/DDBJ whole genome shotgun (WGS) entry which is preliminary data.</text>
</comment>
<gene>
    <name evidence="2" type="ORF">UR34_C0003G0030</name>
</gene>
<accession>A0A0F9ZJX4</accession>
<feature type="transmembrane region" description="Helical" evidence="1">
    <location>
        <begin position="32"/>
        <end position="54"/>
    </location>
</feature>
<reference evidence="2 3" key="1">
    <citation type="journal article" date="2015" name="Nature">
        <title>rRNA introns, odd ribosomes, and small enigmatic genomes across a large radiation of phyla.</title>
        <authorList>
            <person name="Brown C.T."/>
            <person name="Hug L.A."/>
            <person name="Thomas B.C."/>
            <person name="Sharon I."/>
            <person name="Castelle C.J."/>
            <person name="Singh A."/>
            <person name="Wilkins M.J."/>
            <person name="Williams K.H."/>
            <person name="Banfield J.F."/>
        </authorList>
    </citation>
    <scope>NUCLEOTIDE SEQUENCE [LARGE SCALE GENOMIC DNA]</scope>
</reference>
<organism evidence="2 3">
    <name type="scientific">candidate division WS6 bacterium GW2011_GWC1_33_20</name>
    <dbReference type="NCBI Taxonomy" id="1619089"/>
    <lineage>
        <taxon>Bacteria</taxon>
        <taxon>Candidatus Dojkabacteria</taxon>
    </lineage>
</organism>
<evidence type="ECO:0000256" key="1">
    <source>
        <dbReference type="SAM" id="Phobius"/>
    </source>
</evidence>
<keyword evidence="1" id="KW-0812">Transmembrane</keyword>
<protein>
    <submittedName>
        <fullName evidence="2">Uncharacterized protein</fullName>
    </submittedName>
</protein>
<name>A0A0F9ZJX4_9BACT</name>
<sequence>MGLITKSAKSTTQEVAVISNKIKKTKFSISDLIIPISSGILLIVLSVAVFIPMLRSAFEYLDQIKETDEKISQLKEFNKKLDSIDENTLNEDVVVARKVIPRILKVSDFVYYIDGLAVEKGLEITELSAGDTSGGATSGTGVSGPVVYSGEYSAVISFLEDVQSVSPYIIRLQNVEVSANDEGRWNISLNVSGYYLLDTGKDPDIYAPFQNYTEYADIVEIFKRKAEGTI</sequence>
<dbReference type="Gene3D" id="3.30.70.60">
    <property type="match status" value="1"/>
</dbReference>
<proteinExistence type="predicted"/>
<dbReference type="EMBL" id="LBOV01000003">
    <property type="protein sequence ID" value="KKP44404.1"/>
    <property type="molecule type" value="Genomic_DNA"/>
</dbReference>